<keyword evidence="1" id="KW-0472">Membrane</keyword>
<dbReference type="AlphaFoldDB" id="F5XYU5"/>
<sequence length="82" mass="9485">MWPPAYPAQARPHAACRMLERFAQPHLADDDDTLTRWAVMSEKDGRLRGERRTEAQPDRLIWVMLVALAFGPAIGYFLAQFW</sequence>
<proteinExistence type="predicted"/>
<feature type="transmembrane region" description="Helical" evidence="1">
    <location>
        <begin position="60"/>
        <end position="79"/>
    </location>
</feature>
<keyword evidence="3" id="KW-1185">Reference proteome</keyword>
<evidence type="ECO:0000313" key="2">
    <source>
        <dbReference type="EMBL" id="AEG94462.1"/>
    </source>
</evidence>
<name>F5XYU5_RAMTT</name>
<dbReference type="EMBL" id="CP000245">
    <property type="protein sequence ID" value="AEG94462.1"/>
    <property type="molecule type" value="Genomic_DNA"/>
</dbReference>
<dbReference type="KEGG" id="rta:Rta_33490"/>
<dbReference type="HOGENOM" id="CLU_2555854_0_0_4"/>
<reference evidence="3" key="1">
    <citation type="submission" date="2006-01" db="EMBL/GenBank/DDBJ databases">
        <title>Genome of the cyst-dividing bacterium Ramlibacter tataouinensis.</title>
        <authorList>
            <person name="Barakat M."/>
            <person name="Ortet P."/>
            <person name="De Luca G."/>
            <person name="Jourlin-Castelli C."/>
            <person name="Ansaldi M."/>
            <person name="Py B."/>
            <person name="Fichant G."/>
            <person name="Coutinho P."/>
            <person name="Voulhoux R."/>
            <person name="Bastien O."/>
            <person name="Roy S."/>
            <person name="Marechal E."/>
            <person name="Henrissat B."/>
            <person name="Quentin Y."/>
            <person name="Noirot P."/>
            <person name="Filloux A."/>
            <person name="Mejean V."/>
            <person name="DuBow M."/>
            <person name="Barras F."/>
            <person name="Heulin T."/>
        </authorList>
    </citation>
    <scope>NUCLEOTIDE SEQUENCE [LARGE SCALE GENOMIC DNA]</scope>
    <source>
        <strain evidence="3">ATCC BAA-407 / DSM 14655 / LMG 21543 / TTB310</strain>
    </source>
</reference>
<keyword evidence="1" id="KW-1133">Transmembrane helix</keyword>
<gene>
    <name evidence="2" type="ordered locus">Rta_33490</name>
</gene>
<keyword evidence="1" id="KW-0812">Transmembrane</keyword>
<evidence type="ECO:0000256" key="1">
    <source>
        <dbReference type="SAM" id="Phobius"/>
    </source>
</evidence>
<evidence type="ECO:0000313" key="3">
    <source>
        <dbReference type="Proteomes" id="UP000008385"/>
    </source>
</evidence>
<reference evidence="2 3" key="2">
    <citation type="journal article" date="2011" name="PLoS ONE">
        <title>The Cyst-Dividing Bacterium Ramlibacter tataouinensis TTB310 Genome Reveals a Well-Stocked Toolbox for Adaptation to a Desert Environment.</title>
        <authorList>
            <person name="De Luca G."/>
            <person name="Barakat M."/>
            <person name="Ortet P."/>
            <person name="Fochesato S."/>
            <person name="Jourlin-Castelli C."/>
            <person name="Ansaldi M."/>
            <person name="Py B."/>
            <person name="Fichant G."/>
            <person name="Coutinho P.M."/>
            <person name="Voulhoux R."/>
            <person name="Bastien O."/>
            <person name="Marechal E."/>
            <person name="Henrissat B."/>
            <person name="Quentin Y."/>
            <person name="Noirot P."/>
            <person name="Filloux A."/>
            <person name="Mejean V."/>
            <person name="Dubow M.S."/>
            <person name="Barras F."/>
            <person name="Barbe V."/>
            <person name="Weissenbach J."/>
            <person name="Mihalcescu I."/>
            <person name="Vermeglio A."/>
            <person name="Achouak W."/>
            <person name="Heulin T."/>
        </authorList>
    </citation>
    <scope>NUCLEOTIDE SEQUENCE [LARGE SCALE GENOMIC DNA]</scope>
    <source>
        <strain evidence="3">ATCC BAA-407 / DSM 14655 / LMG 21543 / TTB310</strain>
    </source>
</reference>
<accession>F5XYU5</accession>
<dbReference type="Proteomes" id="UP000008385">
    <property type="component" value="Chromosome"/>
</dbReference>
<protein>
    <submittedName>
        <fullName evidence="2">Uncharacterized protein</fullName>
    </submittedName>
</protein>
<organism evidence="2 3">
    <name type="scientific">Ramlibacter tataouinensis (strain ATCC BAA-407 / DSM 14655 / LMG 21543 / TTB310)</name>
    <dbReference type="NCBI Taxonomy" id="365046"/>
    <lineage>
        <taxon>Bacteria</taxon>
        <taxon>Pseudomonadati</taxon>
        <taxon>Pseudomonadota</taxon>
        <taxon>Betaproteobacteria</taxon>
        <taxon>Burkholderiales</taxon>
        <taxon>Comamonadaceae</taxon>
        <taxon>Ramlibacter</taxon>
    </lineage>
</organism>
<dbReference type="STRING" id="365046.Rta_33490"/>